<accession>A0ABT5XD44</accession>
<sequence length="369" mass="41688">MSATETTGRCRPIPAPRIGERNDVLSHLLRSRKCIPILIFFILISPSQVHGEEISSADWSEMGNAQVGRGEYEEAVKSYQRAIDLDAYNPDLWYNKGLALSGLGRYEDALECYQRATKLDPFDAEIWLERGAALSGLGRYQEALASYDRGIEFDADDAGAWNNRGTVLAKLERFGEAVESYDRAILIDPLNPDAWNNRGTVLAKLERFGDAIESYDRAILIDPLNPNAWNNKGSALHQLGRYLEAQDCYDRAINLDPLHPYAWHNKGLLVPTLDEETEDLFALSRKRIYVETEMKRSPFQFWDENGYQEKLKENENLPGWRVPLVVASILAVGLLLNLGGKGKQIYPDSIKSSLTRLVLVGDRSINKRR</sequence>
<keyword evidence="1" id="KW-0677">Repeat</keyword>
<dbReference type="SUPFAM" id="SSF48439">
    <property type="entry name" value="Protein prenylyltransferase"/>
    <property type="match status" value="1"/>
</dbReference>
<dbReference type="PROSITE" id="PS50005">
    <property type="entry name" value="TPR"/>
    <property type="match status" value="6"/>
</dbReference>
<evidence type="ECO:0000313" key="4">
    <source>
        <dbReference type="EMBL" id="MDF0592573.1"/>
    </source>
</evidence>
<protein>
    <submittedName>
        <fullName evidence="4">Tetratricopeptide repeat protein</fullName>
    </submittedName>
</protein>
<feature type="repeat" description="TPR" evidence="3">
    <location>
        <begin position="192"/>
        <end position="225"/>
    </location>
</feature>
<dbReference type="InterPro" id="IPR051685">
    <property type="entry name" value="Ycf3/AcsC/BcsC/TPR_MFPF"/>
</dbReference>
<comment type="caution">
    <text evidence="4">The sequence shown here is derived from an EMBL/GenBank/DDBJ whole genome shotgun (WGS) entry which is preliminary data.</text>
</comment>
<evidence type="ECO:0000256" key="1">
    <source>
        <dbReference type="ARBA" id="ARBA00022737"/>
    </source>
</evidence>
<reference evidence="4 5" key="1">
    <citation type="submission" date="2023-03" db="EMBL/GenBank/DDBJ databases">
        <title>Whole genome sequencing of Methanotrichaceae archaeon M04Ac.</title>
        <authorList>
            <person name="Khomyakova M.A."/>
            <person name="Merkel A.Y."/>
            <person name="Slobodkin A.I."/>
        </authorList>
    </citation>
    <scope>NUCLEOTIDE SEQUENCE [LARGE SCALE GENOMIC DNA]</scope>
    <source>
        <strain evidence="4 5">M04Ac</strain>
    </source>
</reference>
<dbReference type="SMART" id="SM00028">
    <property type="entry name" value="TPR"/>
    <property type="match status" value="6"/>
</dbReference>
<gene>
    <name evidence="4" type="ORF">P0O24_03125</name>
</gene>
<keyword evidence="2 3" id="KW-0802">TPR repeat</keyword>
<feature type="repeat" description="TPR" evidence="3">
    <location>
        <begin position="124"/>
        <end position="157"/>
    </location>
</feature>
<evidence type="ECO:0000256" key="2">
    <source>
        <dbReference type="ARBA" id="ARBA00022803"/>
    </source>
</evidence>
<keyword evidence="5" id="KW-1185">Reference proteome</keyword>
<dbReference type="PROSITE" id="PS50293">
    <property type="entry name" value="TPR_REGION"/>
    <property type="match status" value="4"/>
</dbReference>
<proteinExistence type="predicted"/>
<dbReference type="RefSeq" id="WP_316968282.1">
    <property type="nucleotide sequence ID" value="NZ_JARFPL010000007.1"/>
</dbReference>
<dbReference type="Pfam" id="PF00515">
    <property type="entry name" value="TPR_1"/>
    <property type="match status" value="1"/>
</dbReference>
<dbReference type="SUPFAM" id="SSF48452">
    <property type="entry name" value="TPR-like"/>
    <property type="match status" value="1"/>
</dbReference>
<dbReference type="Pfam" id="PF13176">
    <property type="entry name" value="TPR_7"/>
    <property type="match status" value="1"/>
</dbReference>
<name>A0ABT5XD44_9EURY</name>
<organism evidence="4 5">
    <name type="scientific">Candidatus Methanocrinis alkalitolerans</name>
    <dbReference type="NCBI Taxonomy" id="3033395"/>
    <lineage>
        <taxon>Archaea</taxon>
        <taxon>Methanobacteriati</taxon>
        <taxon>Methanobacteriota</taxon>
        <taxon>Stenosarchaea group</taxon>
        <taxon>Methanomicrobia</taxon>
        <taxon>Methanotrichales</taxon>
        <taxon>Methanotrichaceae</taxon>
        <taxon>Methanocrinis</taxon>
    </lineage>
</organism>
<feature type="repeat" description="TPR" evidence="3">
    <location>
        <begin position="226"/>
        <end position="259"/>
    </location>
</feature>
<evidence type="ECO:0000256" key="3">
    <source>
        <dbReference type="PROSITE-ProRule" id="PRU00339"/>
    </source>
</evidence>
<dbReference type="PANTHER" id="PTHR44943">
    <property type="entry name" value="CELLULOSE SYNTHASE OPERON PROTEIN C"/>
    <property type="match status" value="1"/>
</dbReference>
<dbReference type="InterPro" id="IPR011990">
    <property type="entry name" value="TPR-like_helical_dom_sf"/>
</dbReference>
<feature type="repeat" description="TPR" evidence="3">
    <location>
        <begin position="90"/>
        <end position="123"/>
    </location>
</feature>
<feature type="repeat" description="TPR" evidence="3">
    <location>
        <begin position="56"/>
        <end position="89"/>
    </location>
</feature>
<dbReference type="EMBL" id="JARFPL010000007">
    <property type="protein sequence ID" value="MDF0592573.1"/>
    <property type="molecule type" value="Genomic_DNA"/>
</dbReference>
<dbReference type="Pfam" id="PF13432">
    <property type="entry name" value="TPR_16"/>
    <property type="match status" value="2"/>
</dbReference>
<evidence type="ECO:0000313" key="5">
    <source>
        <dbReference type="Proteomes" id="UP001215956"/>
    </source>
</evidence>
<dbReference type="PANTHER" id="PTHR44943:SF8">
    <property type="entry name" value="TPR REPEAT-CONTAINING PROTEIN MJ0263"/>
    <property type="match status" value="1"/>
</dbReference>
<feature type="repeat" description="TPR" evidence="3">
    <location>
        <begin position="158"/>
        <end position="191"/>
    </location>
</feature>
<dbReference type="Gene3D" id="1.25.40.10">
    <property type="entry name" value="Tetratricopeptide repeat domain"/>
    <property type="match status" value="3"/>
</dbReference>
<dbReference type="InterPro" id="IPR019734">
    <property type="entry name" value="TPR_rpt"/>
</dbReference>
<dbReference type="Proteomes" id="UP001215956">
    <property type="component" value="Unassembled WGS sequence"/>
</dbReference>